<dbReference type="OrthoDB" id="5974632at2759"/>
<feature type="compositionally biased region" description="Polar residues" evidence="2">
    <location>
        <begin position="494"/>
        <end position="510"/>
    </location>
</feature>
<comment type="caution">
    <text evidence="3">The sequence shown here is derived from an EMBL/GenBank/DDBJ whole genome shotgun (WGS) entry which is preliminary data.</text>
</comment>
<evidence type="ECO:0000256" key="2">
    <source>
        <dbReference type="SAM" id="MobiDB-lite"/>
    </source>
</evidence>
<reference evidence="3" key="1">
    <citation type="submission" date="2021-02" db="EMBL/GenBank/DDBJ databases">
        <authorList>
            <person name="Nowell W R."/>
        </authorList>
    </citation>
    <scope>NUCLEOTIDE SEQUENCE</scope>
    <source>
        <strain evidence="3">Ploen Becks lab</strain>
    </source>
</reference>
<feature type="coiled-coil region" evidence="1">
    <location>
        <begin position="2463"/>
        <end position="2490"/>
    </location>
</feature>
<feature type="region of interest" description="Disordered" evidence="2">
    <location>
        <begin position="468"/>
        <end position="510"/>
    </location>
</feature>
<accession>A0A813NAR4</accession>
<dbReference type="EMBL" id="CAJNOC010000242">
    <property type="protein sequence ID" value="CAF0732115.1"/>
    <property type="molecule type" value="Genomic_DNA"/>
</dbReference>
<feature type="compositionally biased region" description="Polar residues" evidence="2">
    <location>
        <begin position="1813"/>
        <end position="1824"/>
    </location>
</feature>
<sequence>MKIDLDVIHSSTIKRKKTSPKLAWIGNEKENICVLDSQKITEIDPNNGRLRAKKSRIKSYFKSIVCYSISDNGLYFVCILQNGDLIIWNKDIDTLKTISGLPEFSLKLGNHKPNVYMSNDMKKIVLITSRNKIFVWECDDNGNTSGNWSDIVASKDIKTVEDSKELVVHVKFNQNEIEGTTATCCFMFNYENQIVLNVLRIKWHNQFSNSSECRFDTIWLTHYLTLNQTKEDNTISESVEKDKSRLKCLYTRGAYVIRISHSSNLLAIAINQKSVKNSMVKFMSISTGHSREINLRNYGLNQNAQGRKYWVQELCWTYDDLYLVGITKHGAIFLASRLGQLLFIHAVGKEIDMGPALFLTIHPLIITREYSNTSLKNDDISINSTLDNDKNQKQIFSITAHSHLPILLCSDGFLMCILKIQTAFSTQTRLIRELVHESIDLLNSISEKNTKNNSYIINLENQRIQKTSSESNIPDWGLKTTDQMNPSDKDTDSGVDSNNEPKTKNRSNSLTNQKIAEGKIIFSFLPQVLPLSLETFDNNSLINRMELSIEYLISSWSLIVSSSYNEIFQNLYEYDKIAKAIEHTVTHFTYLFMSLNELDFNNSQIFGKNFQHNENFKSEIIYEIFFSFIKTLKFDVTKSHVFNYVSKLVEKFTQSLIKYDTNEPKGPRLNFLTTIFNFLNCIENLLRLIYNFEQNELFCVQTDPIQCSKTLDYLKEMNNFKPNVLMENETSENSHVIETDSLEKSNQNKTSLILVKTNHKKDYEFIDLLMVKCWQNLLHYTYKYKRTLQSINSLKENPLNDLDLLILHLERHLHKVTNSKNLNGIPLSLKINSIPIRKASSGFKINKADLIYLNLGNLNAAIEFWLIQLNKTSEKESIIILHKIFYSCLSNYEIKKFVVILEKLLDSEFNKYSPNFYTKFSLFSNLFKNLQTLKPIVKLPIGILTILKSLARFIALYLMNNDCLFYYTINKPRPMPSLLNLDDKKSQNLLSKDKITQVLNDKSDGIDLMVLFNADKVVEIFLSCELYDETLFFLNSLNDWKSSFMLSSMLKESKNYDKIKLNSKLGVDYENESQLSIKICSLLGFDKIHNLELHLMEKAYLDSASLILKELLICSVMTKSNILDKIFQLILKNLINYTGKLCEFNLIVSDNFYLPAPPIYCAQIHSENDLDDTESKFRNKICVLTKCFIALLTCSNLHVALIKWYLDNLVLANRDMKNKHGIKNYFKLNRSLSNLLSSIRYQKIGYIPENIFKIFRDFVAILFFIDLRDKFSANLRQYTKLLGKNSYNTEQFLEASVKLIEYGNLLLSYEGFLGSNKVEIQDIIISTIAKLVKYNNDLDLEQKLAECLVKNSSENLTLKLKKLTFYNEETFDFKLKTEQVEELKIKNLYGSSEEGLFLNQNVSKCGAFGFERSYLLDEFLELFFKLGFDQTENWANIIQNINSIPLLPEFHQTLRDKELNQNEFKQYIIKNKRVKNESSLKRKLNPSPSDENLDQSELRIKKGLFRSYSLKSLDKIDVDVTPQKSVSSLNLTLKKIDLNKDNFKHEFFLDQPLSLMDFGDNYHECSNLAIWLIKWSNKFQKILIENHKAASQFTNGKYSNIKSKTTIKINSLNANMLVGLVYLADDNNLEWSSRNTLNLEHEKMPKKIDFDDDFTQVTRTQSPRIKSQKAIMAKKFNNNISPDESTSLDISSYNELEFKNKIDDVIKPNLSEKILELDHTKNETFIEKLTNTLDITEYYNFDSLKNSNDFSKLDHNKDTSQSEKVIETVRKSKKKKSVVGSFDFVNNIFKRSQSKSPSKDVKNEPIKEKKIETQTITPKPQIQETTSSSSSSTNIQQIIRDELKRIVQIQHDTVMNLLNGETNIKPLAFSPTPPVPQSPMIYPDNTQIQSQLFSILKQQNSNFPSEFVIETTVKKVTGQNTEHIKIQANQQNETYFMKTFDKPSKKSKFINIPLLNINQQNQKQHEQVNLPLIQNENRTNFKLLDLGEKRQKNDVQLLSLGTLRHDDKQDKHVRNFTEKIQQSHKNKYPLLVLNQSKLEEEKIIEEPKPIKKEEVIIEKVIVVEEKKSVLTDAQVQVDKPIYDGYILKPGAFENNLDEFEQENFVTSAQAHYDSTKHLRIKKDEIKKTVSTSTDETIKTSYTLPPDILFKLKFDPGLKDRQNDTNQNHDFINVADLDSNSVEDILKLIDMDQKKRVEKVIKPKENVQTNVLVEELEEKQEVVIQDQITHKLLNEIKQETKDDEIKETIREMNESMTSRIGKNKMFNKIKFIDEKIRLMNEMADEMTSDYTKYDKMVDKIQILDDLHTEIVKTESEEKIDLKKIKKIDTIRKFKPVERDINIRDLSKKVIPTKKVKAKMDVKKLEIVPIESLNLSDEILSEMNEKEEEKLKLILDDNTNRKSVSDILKETFKDEDNKASSTNVDKTIRIKMNRNVSPIVKKEKELSEKRELMHEKYSLKREEQAKNLLKDIMNETNEIKNIESARDTYRKKSPMTKKKFILNSSVHDDVMEIPPLILDTSFMNLDMTLNDDKPSLMAKTIQNLKSKEEMEHQKAERLLNQLEKRASGISKENKEPPKQRIIKPLASIVRLQDPNKLRSRPLNKPITYAEQLLMHQKVETLVDNPQTNMNELYKVYGSKRVKGIYKNKFTGHVNRPVKTYTQMLKDLKPSELTYKVSEQKGNVIKNNQVKKEVKKSRVGNKINTVRYSPYNQMNLVVSKDIEDLVKWSLDDNLKKIIYDEKQSKPSRTKVISRKKIQEMDQDTLADSDLDYMKDEIFDENVDYLGHEQSDYVSQVNLDDLLNISLSTESAISCIDWDQIDQIVGVYKK</sequence>
<protein>
    <submittedName>
        <fullName evidence="3">Uncharacterized protein</fullName>
    </submittedName>
</protein>
<evidence type="ECO:0000313" key="4">
    <source>
        <dbReference type="Proteomes" id="UP000663879"/>
    </source>
</evidence>
<keyword evidence="4" id="KW-1185">Reference proteome</keyword>
<dbReference type="SUPFAM" id="SSF69322">
    <property type="entry name" value="Tricorn protease domain 2"/>
    <property type="match status" value="1"/>
</dbReference>
<feature type="compositionally biased region" description="Basic and acidic residues" evidence="2">
    <location>
        <begin position="1797"/>
        <end position="1812"/>
    </location>
</feature>
<gene>
    <name evidence="3" type="ORF">OXX778_LOCUS2905</name>
</gene>
<proteinExistence type="predicted"/>
<feature type="region of interest" description="Disordered" evidence="2">
    <location>
        <begin position="1793"/>
        <end position="1834"/>
    </location>
</feature>
<organism evidence="3 4">
    <name type="scientific">Brachionus calyciflorus</name>
    <dbReference type="NCBI Taxonomy" id="104777"/>
    <lineage>
        <taxon>Eukaryota</taxon>
        <taxon>Metazoa</taxon>
        <taxon>Spiralia</taxon>
        <taxon>Gnathifera</taxon>
        <taxon>Rotifera</taxon>
        <taxon>Eurotatoria</taxon>
        <taxon>Monogononta</taxon>
        <taxon>Pseudotrocha</taxon>
        <taxon>Ploima</taxon>
        <taxon>Brachionidae</taxon>
        <taxon>Brachionus</taxon>
    </lineage>
</organism>
<name>A0A813NAR4_9BILA</name>
<evidence type="ECO:0000313" key="3">
    <source>
        <dbReference type="EMBL" id="CAF0732115.1"/>
    </source>
</evidence>
<dbReference type="PANTHER" id="PTHR14492:SF4">
    <property type="entry name" value="CILIOGENESIS AND PLANAR POLARITY EFFECTOR 1"/>
    <property type="match status" value="1"/>
</dbReference>
<dbReference type="Proteomes" id="UP000663879">
    <property type="component" value="Unassembled WGS sequence"/>
</dbReference>
<dbReference type="InterPro" id="IPR028236">
    <property type="entry name" value="CPLANE1"/>
</dbReference>
<evidence type="ECO:0000256" key="1">
    <source>
        <dbReference type="SAM" id="Coils"/>
    </source>
</evidence>
<dbReference type="PANTHER" id="PTHR14492">
    <property type="entry name" value="JBTS17"/>
    <property type="match status" value="1"/>
</dbReference>
<keyword evidence="1" id="KW-0175">Coiled coil</keyword>
<feature type="coiled-coil region" evidence="1">
    <location>
        <begin position="2539"/>
        <end position="2570"/>
    </location>
</feature>